<evidence type="ECO:0000256" key="6">
    <source>
        <dbReference type="ARBA" id="ARBA00023136"/>
    </source>
</evidence>
<evidence type="ECO:0000256" key="4">
    <source>
        <dbReference type="ARBA" id="ARBA00022692"/>
    </source>
</evidence>
<dbReference type="InterPro" id="IPR050601">
    <property type="entry name" value="CPA3_antiporter_subunitC"/>
</dbReference>
<dbReference type="PANTHER" id="PTHR34583">
    <property type="entry name" value="ANTIPORTER SUBUNIT MNHC2-RELATED"/>
    <property type="match status" value="1"/>
</dbReference>
<evidence type="ECO:0000313" key="8">
    <source>
        <dbReference type="Proteomes" id="UP000288929"/>
    </source>
</evidence>
<dbReference type="Gene3D" id="1.10.287.3510">
    <property type="match status" value="1"/>
</dbReference>
<evidence type="ECO:0000256" key="1">
    <source>
        <dbReference type="ARBA" id="ARBA00004651"/>
    </source>
</evidence>
<evidence type="ECO:0000256" key="2">
    <source>
        <dbReference type="ARBA" id="ARBA00010388"/>
    </source>
</evidence>
<accession>A0A410WBI8</accession>
<keyword evidence="3" id="KW-1003">Cell membrane</keyword>
<keyword evidence="8" id="KW-1185">Reference proteome</keyword>
<dbReference type="EMBL" id="CP035299">
    <property type="protein sequence ID" value="QAU53312.1"/>
    <property type="molecule type" value="Genomic_DNA"/>
</dbReference>
<keyword evidence="6" id="KW-0472">Membrane</keyword>
<gene>
    <name evidence="7" type="primary">mnhC1</name>
    <name evidence="7" type="ORF">CPELA_10315</name>
</gene>
<dbReference type="PANTHER" id="PTHR34583:SF2">
    <property type="entry name" value="ANTIPORTER SUBUNIT MNHC2-RELATED"/>
    <property type="match status" value="1"/>
</dbReference>
<keyword evidence="5" id="KW-1133">Transmembrane helix</keyword>
<dbReference type="OrthoDB" id="9799219at2"/>
<protein>
    <submittedName>
        <fullName evidence="7">Na(+)/H(+) antiporter subunit C1</fullName>
    </submittedName>
</protein>
<reference evidence="7 8" key="1">
    <citation type="submission" date="2019-01" db="EMBL/GenBank/DDBJ databases">
        <authorList>
            <person name="Ruckert C."/>
            <person name="Busche T."/>
            <person name="Kalinowski J."/>
        </authorList>
    </citation>
    <scope>NUCLEOTIDE SEQUENCE [LARGE SCALE GENOMIC DNA]</scope>
    <source>
        <strain evidence="7 8">136/3</strain>
    </source>
</reference>
<keyword evidence="4" id="KW-0812">Transmembrane</keyword>
<dbReference type="Pfam" id="PF00420">
    <property type="entry name" value="Oxidored_q2"/>
    <property type="match status" value="1"/>
</dbReference>
<evidence type="ECO:0000313" key="7">
    <source>
        <dbReference type="EMBL" id="QAU53312.1"/>
    </source>
</evidence>
<organism evidence="7 8">
    <name type="scientific">Corynebacterium pelargi</name>
    <dbReference type="NCBI Taxonomy" id="1471400"/>
    <lineage>
        <taxon>Bacteria</taxon>
        <taxon>Bacillati</taxon>
        <taxon>Actinomycetota</taxon>
        <taxon>Actinomycetes</taxon>
        <taxon>Mycobacteriales</taxon>
        <taxon>Corynebacteriaceae</taxon>
        <taxon>Corynebacterium</taxon>
    </lineage>
</organism>
<sequence>MILALTIALLAAGGTYLVLQRGMLRLVIGMTLISHAVNLLILATGVPKWRGEAFPNITDLADAADPLPQAFVLTAIVIAMATTTYMLTLSGLGRSDDTLAEEVADEDSPLQTLGRSISGAEVAENLDHNAKRMESRSEEAKH</sequence>
<dbReference type="KEGG" id="cpeg:CPELA_10315"/>
<evidence type="ECO:0000256" key="3">
    <source>
        <dbReference type="ARBA" id="ARBA00022475"/>
    </source>
</evidence>
<dbReference type="AlphaFoldDB" id="A0A410WBI8"/>
<evidence type="ECO:0000256" key="5">
    <source>
        <dbReference type="ARBA" id="ARBA00022989"/>
    </source>
</evidence>
<dbReference type="InterPro" id="IPR039428">
    <property type="entry name" value="NUOK/Mnh_C1-like"/>
</dbReference>
<dbReference type="Proteomes" id="UP000288929">
    <property type="component" value="Chromosome"/>
</dbReference>
<name>A0A410WBI8_9CORY</name>
<proteinExistence type="inferred from homology"/>
<comment type="similarity">
    <text evidence="2">Belongs to the CPA3 antiporters (TC 2.A.63) subunit C family.</text>
</comment>
<dbReference type="NCBIfam" id="NF005625">
    <property type="entry name" value="PRK07375.2-4"/>
    <property type="match status" value="1"/>
</dbReference>
<dbReference type="GO" id="GO:0005886">
    <property type="term" value="C:plasma membrane"/>
    <property type="evidence" value="ECO:0007669"/>
    <property type="project" value="UniProtKB-SubCell"/>
</dbReference>
<comment type="subcellular location">
    <subcellularLocation>
        <location evidence="1">Cell membrane</location>
        <topology evidence="1">Multi-pass membrane protein</topology>
    </subcellularLocation>
</comment>
<dbReference type="RefSeq" id="WP_128890619.1">
    <property type="nucleotide sequence ID" value="NZ_BMCX01000002.1"/>
</dbReference>